<name>A0AAU9JEB6_9CILI</name>
<organism evidence="1 2">
    <name type="scientific">Blepharisma stoltei</name>
    <dbReference type="NCBI Taxonomy" id="1481888"/>
    <lineage>
        <taxon>Eukaryota</taxon>
        <taxon>Sar</taxon>
        <taxon>Alveolata</taxon>
        <taxon>Ciliophora</taxon>
        <taxon>Postciliodesmatophora</taxon>
        <taxon>Heterotrichea</taxon>
        <taxon>Heterotrichida</taxon>
        <taxon>Blepharismidae</taxon>
        <taxon>Blepharisma</taxon>
    </lineage>
</organism>
<dbReference type="Proteomes" id="UP001162131">
    <property type="component" value="Unassembled WGS sequence"/>
</dbReference>
<comment type="caution">
    <text evidence="1">The sequence shown here is derived from an EMBL/GenBank/DDBJ whole genome shotgun (WGS) entry which is preliminary data.</text>
</comment>
<sequence>MGNQLRLLDFKLSSTKEALNHELKSNLAGPNQNSKNWLLSYEQLWAKRSALLSRPNDHNTEDDFRRTCLSYKKILFQVHN</sequence>
<gene>
    <name evidence="1" type="ORF">BSTOLATCC_MIC34942</name>
</gene>
<protein>
    <submittedName>
        <fullName evidence="1">Uncharacterized protein</fullName>
    </submittedName>
</protein>
<dbReference type="EMBL" id="CAJZBQ010000035">
    <property type="protein sequence ID" value="CAG9323908.1"/>
    <property type="molecule type" value="Genomic_DNA"/>
</dbReference>
<evidence type="ECO:0000313" key="2">
    <source>
        <dbReference type="Proteomes" id="UP001162131"/>
    </source>
</evidence>
<evidence type="ECO:0000313" key="1">
    <source>
        <dbReference type="EMBL" id="CAG9323908.1"/>
    </source>
</evidence>
<dbReference type="AlphaFoldDB" id="A0AAU9JEB6"/>
<proteinExistence type="predicted"/>
<accession>A0AAU9JEB6</accession>
<keyword evidence="2" id="KW-1185">Reference proteome</keyword>
<reference evidence="1" key="1">
    <citation type="submission" date="2021-09" db="EMBL/GenBank/DDBJ databases">
        <authorList>
            <consortium name="AG Swart"/>
            <person name="Singh M."/>
            <person name="Singh A."/>
            <person name="Seah K."/>
            <person name="Emmerich C."/>
        </authorList>
    </citation>
    <scope>NUCLEOTIDE SEQUENCE</scope>
    <source>
        <strain evidence="1">ATCC30299</strain>
    </source>
</reference>